<proteinExistence type="predicted"/>
<feature type="region of interest" description="Disordered" evidence="8">
    <location>
        <begin position="1"/>
        <end position="91"/>
    </location>
</feature>
<dbReference type="InterPro" id="IPR007219">
    <property type="entry name" value="XnlR_reg_dom"/>
</dbReference>
<feature type="compositionally biased region" description="Polar residues" evidence="8">
    <location>
        <begin position="343"/>
        <end position="372"/>
    </location>
</feature>
<feature type="region of interest" description="Disordered" evidence="8">
    <location>
        <begin position="264"/>
        <end position="306"/>
    </location>
</feature>
<evidence type="ECO:0000256" key="7">
    <source>
        <dbReference type="ARBA" id="ARBA00023242"/>
    </source>
</evidence>
<evidence type="ECO:0000256" key="1">
    <source>
        <dbReference type="ARBA" id="ARBA00004123"/>
    </source>
</evidence>
<dbReference type="CDD" id="cd12148">
    <property type="entry name" value="fungal_TF_MHR"/>
    <property type="match status" value="1"/>
</dbReference>
<dbReference type="PANTHER" id="PTHR31845:SF6">
    <property type="entry name" value="TRANSCRIPTION FACTOR SEF1-RELATED"/>
    <property type="match status" value="1"/>
</dbReference>
<dbReference type="GO" id="GO:0006351">
    <property type="term" value="P:DNA-templated transcription"/>
    <property type="evidence" value="ECO:0007669"/>
    <property type="project" value="InterPro"/>
</dbReference>
<keyword evidence="11" id="KW-1185">Reference proteome</keyword>
<evidence type="ECO:0000259" key="9">
    <source>
        <dbReference type="PROSITE" id="PS50048"/>
    </source>
</evidence>
<feature type="domain" description="Zn(2)-C6 fungal-type" evidence="9">
    <location>
        <begin position="100"/>
        <end position="133"/>
    </location>
</feature>
<dbReference type="GO" id="GO:0000976">
    <property type="term" value="F:transcription cis-regulatory region binding"/>
    <property type="evidence" value="ECO:0007669"/>
    <property type="project" value="TreeGrafter"/>
</dbReference>
<feature type="region of interest" description="Disordered" evidence="8">
    <location>
        <begin position="1166"/>
        <end position="1192"/>
    </location>
</feature>
<dbReference type="PROSITE" id="PS00463">
    <property type="entry name" value="ZN2_CY6_FUNGAL_1"/>
    <property type="match status" value="1"/>
</dbReference>
<dbReference type="InterPro" id="IPR051089">
    <property type="entry name" value="prtT"/>
</dbReference>
<comment type="subcellular location">
    <subcellularLocation>
        <location evidence="1">Nucleus</location>
    </subcellularLocation>
</comment>
<organism evidence="10 11">
    <name type="scientific">Naumovozyma dairenensis (strain ATCC 10597 / BCRC 20456 / CBS 421 / NBRC 0211 / NRRL Y-12639)</name>
    <name type="common">Saccharomyces dairenensis</name>
    <dbReference type="NCBI Taxonomy" id="1071378"/>
    <lineage>
        <taxon>Eukaryota</taxon>
        <taxon>Fungi</taxon>
        <taxon>Dikarya</taxon>
        <taxon>Ascomycota</taxon>
        <taxon>Saccharomycotina</taxon>
        <taxon>Saccharomycetes</taxon>
        <taxon>Saccharomycetales</taxon>
        <taxon>Saccharomycetaceae</taxon>
        <taxon>Naumovozyma</taxon>
    </lineage>
</organism>
<dbReference type="KEGG" id="ndi:NDAI_0E04190"/>
<dbReference type="Pfam" id="PF00172">
    <property type="entry name" value="Zn_clus"/>
    <property type="match status" value="1"/>
</dbReference>
<feature type="compositionally biased region" description="Low complexity" evidence="8">
    <location>
        <begin position="206"/>
        <end position="215"/>
    </location>
</feature>
<evidence type="ECO:0000256" key="8">
    <source>
        <dbReference type="SAM" id="MobiDB-lite"/>
    </source>
</evidence>
<keyword evidence="4" id="KW-0805">Transcription regulation</keyword>
<dbReference type="HOGENOM" id="CLU_010150_0_0_1"/>
<dbReference type="GO" id="GO:0000981">
    <property type="term" value="F:DNA-binding transcription factor activity, RNA polymerase II-specific"/>
    <property type="evidence" value="ECO:0007669"/>
    <property type="project" value="InterPro"/>
</dbReference>
<dbReference type="Gene3D" id="4.10.240.10">
    <property type="entry name" value="Zn(2)-C6 fungal-type DNA-binding domain"/>
    <property type="match status" value="1"/>
</dbReference>
<feature type="region of interest" description="Disordered" evidence="8">
    <location>
        <begin position="592"/>
        <end position="613"/>
    </location>
</feature>
<dbReference type="FunFam" id="4.10.240.10:FF:000003">
    <property type="entry name" value="C6 transcription factor (Leu3)"/>
    <property type="match status" value="1"/>
</dbReference>
<reference evidence="10 11" key="1">
    <citation type="journal article" date="2011" name="Proc. Natl. Acad. Sci. U.S.A.">
        <title>Evolutionary erosion of yeast sex chromosomes by mating-type switching accidents.</title>
        <authorList>
            <person name="Gordon J.L."/>
            <person name="Armisen D."/>
            <person name="Proux-Wera E."/>
            <person name="Oheigeartaigh S.S."/>
            <person name="Byrne K.P."/>
            <person name="Wolfe K.H."/>
        </authorList>
    </citation>
    <scope>NUCLEOTIDE SEQUENCE [LARGE SCALE GENOMIC DNA]</scope>
    <source>
        <strain evidence="11">ATCC 10597 / BCRC 20456 / CBS 421 / NBRC 0211 / NRRL Y-12639</strain>
    </source>
</reference>
<dbReference type="OMA" id="LVWCVHE"/>
<keyword evidence="5" id="KW-0238">DNA-binding</keyword>
<gene>
    <name evidence="10" type="primary">NDAI0E04190</name>
    <name evidence="10" type="ordered locus">NDAI_0E04190</name>
</gene>
<dbReference type="PANTHER" id="PTHR31845">
    <property type="entry name" value="FINGER DOMAIN PROTEIN, PUTATIVE-RELATED"/>
    <property type="match status" value="1"/>
</dbReference>
<dbReference type="GO" id="GO:0005634">
    <property type="term" value="C:nucleus"/>
    <property type="evidence" value="ECO:0007669"/>
    <property type="project" value="UniProtKB-SubCell"/>
</dbReference>
<feature type="compositionally biased region" description="Polar residues" evidence="8">
    <location>
        <begin position="991"/>
        <end position="1034"/>
    </location>
</feature>
<dbReference type="SMART" id="SM00066">
    <property type="entry name" value="GAL4"/>
    <property type="match status" value="1"/>
</dbReference>
<evidence type="ECO:0000256" key="4">
    <source>
        <dbReference type="ARBA" id="ARBA00023015"/>
    </source>
</evidence>
<evidence type="ECO:0000256" key="6">
    <source>
        <dbReference type="ARBA" id="ARBA00023163"/>
    </source>
</evidence>
<evidence type="ECO:0000313" key="11">
    <source>
        <dbReference type="Proteomes" id="UP000000689"/>
    </source>
</evidence>
<dbReference type="OrthoDB" id="3163292at2759"/>
<dbReference type="CDD" id="cd00067">
    <property type="entry name" value="GAL4"/>
    <property type="match status" value="1"/>
</dbReference>
<dbReference type="STRING" id="1071378.G0WBW6"/>
<keyword evidence="6" id="KW-0804">Transcription</keyword>
<dbReference type="AlphaFoldDB" id="G0WBW6"/>
<feature type="region of interest" description="Disordered" evidence="8">
    <location>
        <begin position="318"/>
        <end position="376"/>
    </location>
</feature>
<feature type="compositionally biased region" description="Acidic residues" evidence="8">
    <location>
        <begin position="592"/>
        <end position="603"/>
    </location>
</feature>
<evidence type="ECO:0000256" key="3">
    <source>
        <dbReference type="ARBA" id="ARBA00022833"/>
    </source>
</evidence>
<dbReference type="Pfam" id="PF04082">
    <property type="entry name" value="Fungal_trans"/>
    <property type="match status" value="1"/>
</dbReference>
<feature type="compositionally biased region" description="Low complexity" evidence="8">
    <location>
        <begin position="1173"/>
        <end position="1189"/>
    </location>
</feature>
<dbReference type="SUPFAM" id="SSF57701">
    <property type="entry name" value="Zn2/Cys6 DNA-binding domain"/>
    <property type="match status" value="1"/>
</dbReference>
<protein>
    <recommendedName>
        <fullName evidence="9">Zn(2)-C6 fungal-type domain-containing protein</fullName>
    </recommendedName>
</protein>
<dbReference type="InterPro" id="IPR036864">
    <property type="entry name" value="Zn2-C6_fun-type_DNA-bd_sf"/>
</dbReference>
<feature type="compositionally biased region" description="Polar residues" evidence="8">
    <location>
        <begin position="51"/>
        <end position="60"/>
    </location>
</feature>
<keyword evidence="2" id="KW-0479">Metal-binding</keyword>
<accession>G0WBW6</accession>
<keyword evidence="7" id="KW-0539">Nucleus</keyword>
<feature type="region of interest" description="Disordered" evidence="8">
    <location>
        <begin position="199"/>
        <end position="231"/>
    </location>
</feature>
<feature type="compositionally biased region" description="Basic and acidic residues" evidence="8">
    <location>
        <begin position="32"/>
        <end position="41"/>
    </location>
</feature>
<keyword evidence="3" id="KW-0862">Zinc</keyword>
<dbReference type="eggNOG" id="ENOG502QR4T">
    <property type="taxonomic scope" value="Eukaryota"/>
</dbReference>
<dbReference type="RefSeq" id="XP_003670479.1">
    <property type="nucleotide sequence ID" value="XM_003670431.1"/>
</dbReference>
<dbReference type="PROSITE" id="PS50048">
    <property type="entry name" value="ZN2_CY6_FUNGAL_2"/>
    <property type="match status" value="1"/>
</dbReference>
<name>G0WBW6_NAUDC</name>
<feature type="compositionally biased region" description="Low complexity" evidence="8">
    <location>
        <begin position="81"/>
        <end position="91"/>
    </location>
</feature>
<evidence type="ECO:0000256" key="5">
    <source>
        <dbReference type="ARBA" id="ARBA00023125"/>
    </source>
</evidence>
<dbReference type="EMBL" id="HE580271">
    <property type="protein sequence ID" value="CCD25236.1"/>
    <property type="molecule type" value="Genomic_DNA"/>
</dbReference>
<sequence length="1237" mass="138479">MSNDNNNKGSDHPNPHNITPGPSSGALPMKPVLDHKFDDNNKNSNNANKHTLAQTLSSTLPKIKKQRRSDSIPLSGSESFNTTPNTNNNNINLNHRPVTSCSHCRQQKIKCDASQKFPSPCSRCIKMNLFCEIDPDFKPKKGSQIQILRRDVDDLKYKFDYLISNESLFGEFLHQQSMKAENGPNILENLNSMNASSSSQILKRSTATTVPTTSTNIDTKNISKDGNKNKIQTSPKNTKICVQTYLVGEPQLLRTETQSPITFKKDASSNATEFTRKDSVSSSHASLKKNLPPLLNDSAPTNNGKEGLPIALKMALHRNTSPPNSTSPSMPYNENNNNRNEQHVSTNQLGEKNNDKATNQNNKSESTITRTTDAQHKEHVIATTNTIAPLSSPHPITDLNIDEFVLGEVNISISKANELHSIFVKEYLPYFPILHTNSAIELYSQSQLLFWTVMLTACLSDPEPTMYIKLASLIKQLAVETCWMRTPRSTQISQALLILCIWPLPNQKVLDDCSYRFVALAKSLSYQLGLHRGKFIQEFTRTQTSMPNAEKWRTRTWLGIFFAELCWTSILGLPPTSQTDYLLENARLAQDEENDADDADGTTDSDQNSNGIDKLPKRFRRLICLANFQSKLCNVMGSSVMSPDGLMEPKDRGGALSILERELERLNRKLDFQSDIVIHIYYLYVKLTVCCFAFLPETPIEDQTQYVTDAYFCSTQIVTLLNKLLEKQQLIALPIYIRQSATFASLILFKLQLNPMMLDKYLDSARQSIVTIHRLFRNQLTAWTTGVENDISRTASMLEKLNMVLITHPEVFIEETGIISRMRSHLTGSLFYDLVWCVHEARRREMDPKYNKEAIEKAQQKRKAKDGDSPDLKIWEMKLYPLPLYNHISKEDFQTVTQTTPSGTTVTTLVPTKTALKNAETLAKSKNKDSDGIISEINGIPLSMLDATGSVQLDINELFHDTGNTSSFTTDAVMNSKTNSSHKLPPLVPANQPSLSKQPVKSNSNTEFASRSNGRVKNNTTITTSDENNITSNDDGNEPATVPSTRPLLSPVTSSIQRFNNPKSLFGNHNKSNVQLPEKLSQTNLNSMKSINSNNNNKNTITNSNNYNNNNNLIQQQSPSSSSLLPFSISHSNSFSNLNLFPPQVPTNDNNTTVSNMLNKYRTNTSAAADSRTNLNAPNTATNNNSNGTEPLQHTASRVQLNQLSDFFQQQTAGWIEDNLSNDDIFGWFGMDMEPKF</sequence>
<feature type="compositionally biased region" description="Low complexity" evidence="8">
    <location>
        <begin position="319"/>
        <end position="339"/>
    </location>
</feature>
<dbReference type="GO" id="GO:0001216">
    <property type="term" value="F:DNA-binding transcription activator activity"/>
    <property type="evidence" value="ECO:0007669"/>
    <property type="project" value="UniProtKB-ARBA"/>
</dbReference>
<dbReference type="GO" id="GO:0008270">
    <property type="term" value="F:zinc ion binding"/>
    <property type="evidence" value="ECO:0007669"/>
    <property type="project" value="InterPro"/>
</dbReference>
<dbReference type="Proteomes" id="UP000000689">
    <property type="component" value="Chromosome 5"/>
</dbReference>
<evidence type="ECO:0000313" key="10">
    <source>
        <dbReference type="EMBL" id="CCD25236.1"/>
    </source>
</evidence>
<dbReference type="InterPro" id="IPR001138">
    <property type="entry name" value="Zn2Cys6_DnaBD"/>
</dbReference>
<feature type="region of interest" description="Disordered" evidence="8">
    <location>
        <begin position="976"/>
        <end position="1049"/>
    </location>
</feature>
<dbReference type="GeneID" id="11498985"/>
<evidence type="ECO:0000256" key="2">
    <source>
        <dbReference type="ARBA" id="ARBA00022723"/>
    </source>
</evidence>